<dbReference type="NCBIfam" id="TIGR02253">
    <property type="entry name" value="CTE7"/>
    <property type="match status" value="1"/>
</dbReference>
<dbReference type="Proteomes" id="UP000029661">
    <property type="component" value="Chromosome"/>
</dbReference>
<dbReference type="PATRIC" id="fig|2162.10.peg.696"/>
<dbReference type="EMBL" id="CP006933">
    <property type="protein sequence ID" value="AIS32452.1"/>
    <property type="molecule type" value="Genomic_DNA"/>
</dbReference>
<dbReference type="CDD" id="cd04305">
    <property type="entry name" value="HAD_Neu5Ac-Pase_like"/>
    <property type="match status" value="1"/>
</dbReference>
<evidence type="ECO:0000256" key="7">
    <source>
        <dbReference type="ARBA" id="ARBA00022842"/>
    </source>
</evidence>
<reference evidence="10" key="3">
    <citation type="submission" date="2014-09" db="EMBL/GenBank/DDBJ databases">
        <authorList>
            <person name="Bishop-Lilly K.A."/>
            <person name="Broomall S.M."/>
            <person name="Chain P.S."/>
            <person name="Chertkov O."/>
            <person name="Coyne S.R."/>
            <person name="Daligault H.E."/>
            <person name="Davenport K.W."/>
            <person name="Erkkila T."/>
            <person name="Frey K.G."/>
            <person name="Gibbons H.S."/>
            <person name="Gu W."/>
            <person name="Jaissle J."/>
            <person name="Johnson S.L."/>
            <person name="Koroleva G.I."/>
            <person name="Ladner J.T."/>
            <person name="Lo C.-C."/>
            <person name="Minogue T.D."/>
            <person name="Munk C."/>
            <person name="Palacios G.F."/>
            <person name="Redden C.L."/>
            <person name="Rosenzweig C.N."/>
            <person name="Scholz M.B."/>
            <person name="Teshima H."/>
            <person name="Xu Y."/>
        </authorList>
    </citation>
    <scope>NUCLEOTIDE SEQUENCE</scope>
    <source>
        <strain evidence="10">Mb9</strain>
    </source>
</reference>
<dbReference type="Pfam" id="PF00702">
    <property type="entry name" value="Hydrolase"/>
    <property type="match status" value="1"/>
</dbReference>
<dbReference type="Gene3D" id="1.10.150.520">
    <property type="match status" value="1"/>
</dbReference>
<dbReference type="GO" id="GO:0016791">
    <property type="term" value="F:phosphatase activity"/>
    <property type="evidence" value="ECO:0007669"/>
    <property type="project" value="TreeGrafter"/>
</dbReference>
<dbReference type="GO" id="GO:0044281">
    <property type="term" value="P:small molecule metabolic process"/>
    <property type="evidence" value="ECO:0007669"/>
    <property type="project" value="UniProtKB-ARBA"/>
</dbReference>
<reference evidence="9" key="2">
    <citation type="submission" date="2014-08" db="EMBL/GenBank/DDBJ databases">
        <authorList>
            <person name="Wibberg D."/>
        </authorList>
    </citation>
    <scope>NUCLEOTIDE SEQUENCE</scope>
</reference>
<dbReference type="EMBL" id="LN515531">
    <property type="protein sequence ID" value="CEA14718.1"/>
    <property type="molecule type" value="Genomic_DNA"/>
</dbReference>
<dbReference type="OrthoDB" id="27736at2157"/>
<organism evidence="9">
    <name type="scientific">Methanobacterium formicicum</name>
    <dbReference type="NCBI Taxonomy" id="2162"/>
    <lineage>
        <taxon>Archaea</taxon>
        <taxon>Methanobacteriati</taxon>
        <taxon>Methanobacteriota</taxon>
        <taxon>Methanomada group</taxon>
        <taxon>Methanobacteria</taxon>
        <taxon>Methanobacteriales</taxon>
        <taxon>Methanobacteriaceae</taxon>
        <taxon>Methanobacterium</taxon>
    </lineage>
</organism>
<dbReference type="NCBIfam" id="TIGR01549">
    <property type="entry name" value="HAD-SF-IA-v1"/>
    <property type="match status" value="1"/>
</dbReference>
<evidence type="ECO:0000313" key="8">
    <source>
        <dbReference type="EMBL" id="AIS32452.1"/>
    </source>
</evidence>
<gene>
    <name evidence="8" type="ORF">BRM9_1640</name>
    <name evidence="9" type="ORF">DSM1535_2335</name>
    <name evidence="11" type="ORF">ISP06_01400</name>
    <name evidence="10" type="ORF">MB9_0668</name>
</gene>
<evidence type="ECO:0000313" key="10">
    <source>
        <dbReference type="EMBL" id="CEL24312.1"/>
    </source>
</evidence>
<evidence type="ECO:0000313" key="9">
    <source>
        <dbReference type="EMBL" id="CEA14718.1"/>
    </source>
</evidence>
<evidence type="ECO:0000256" key="6">
    <source>
        <dbReference type="ARBA" id="ARBA00022801"/>
    </source>
</evidence>
<reference evidence="11" key="4">
    <citation type="submission" date="2020-10" db="EMBL/GenBank/DDBJ databases">
        <title>Dehalococcoides mccartyi of a TCE/Cr reducing biochatode.</title>
        <authorList>
            <person name="Matturro B."/>
        </authorList>
    </citation>
    <scope>NUCLEOTIDE SEQUENCE</scope>
    <source>
        <strain evidence="11">Bin2</strain>
    </source>
</reference>
<dbReference type="KEGG" id="mfi:DSM1535_2335"/>
<evidence type="ECO:0000256" key="4">
    <source>
        <dbReference type="ARBA" id="ARBA00019531"/>
    </source>
</evidence>
<protein>
    <recommendedName>
        <fullName evidence="4">Glyceraldehyde 3-phosphate phosphatase</fullName>
    </recommendedName>
</protein>
<dbReference type="InterPro" id="IPR051400">
    <property type="entry name" value="HAD-like_hydrolase"/>
</dbReference>
<dbReference type="EMBL" id="LN734822">
    <property type="protein sequence ID" value="CEL24312.1"/>
    <property type="molecule type" value="Genomic_DNA"/>
</dbReference>
<dbReference type="EMBL" id="JADIIL010000007">
    <property type="protein sequence ID" value="MBF4474114.1"/>
    <property type="molecule type" value="Genomic_DNA"/>
</dbReference>
<dbReference type="InterPro" id="IPR023214">
    <property type="entry name" value="HAD_sf"/>
</dbReference>
<dbReference type="Proteomes" id="UP000062768">
    <property type="component" value="Chromosome I"/>
</dbReference>
<dbReference type="SFLD" id="SFLDS00003">
    <property type="entry name" value="Haloacid_Dehalogenase"/>
    <property type="match status" value="1"/>
</dbReference>
<dbReference type="PANTHER" id="PTHR46470">
    <property type="entry name" value="N-ACYLNEURAMINATE-9-PHOSPHATASE"/>
    <property type="match status" value="1"/>
</dbReference>
<dbReference type="InterPro" id="IPR036412">
    <property type="entry name" value="HAD-like_sf"/>
</dbReference>
<evidence type="ECO:0000256" key="1">
    <source>
        <dbReference type="ARBA" id="ARBA00001946"/>
    </source>
</evidence>
<comment type="cofactor">
    <cofactor evidence="1">
        <name>Mg(2+)</name>
        <dbReference type="ChEBI" id="CHEBI:18420"/>
    </cofactor>
</comment>
<reference evidence="8" key="1">
    <citation type="submission" date="2013-12" db="EMBL/GenBank/DDBJ databases">
        <title>The complete genome sequence of Methanobacterium sp. BRM9.</title>
        <authorList>
            <consortium name="Pastoral Greenhouse Gas Research Consortium"/>
            <person name="Kelly W.J."/>
            <person name="Leahy S.C."/>
            <person name="Perry R."/>
            <person name="Li D."/>
            <person name="Altermann E."/>
            <person name="Lambie S.C."/>
            <person name="Attwood G.T."/>
        </authorList>
    </citation>
    <scope>NUCLEOTIDE SEQUENCE [LARGE SCALE GENOMIC DNA]</scope>
    <source>
        <strain evidence="8">BRM9</strain>
    </source>
</reference>
<dbReference type="Gene3D" id="3.40.50.1000">
    <property type="entry name" value="HAD superfamily/HAD-like"/>
    <property type="match status" value="1"/>
</dbReference>
<keyword evidence="12" id="KW-1185">Reference proteome</keyword>
<evidence type="ECO:0000256" key="3">
    <source>
        <dbReference type="ARBA" id="ARBA00007958"/>
    </source>
</evidence>
<dbReference type="InterPro" id="IPR006439">
    <property type="entry name" value="HAD-SF_hydro_IA"/>
</dbReference>
<evidence type="ECO:0000313" key="11">
    <source>
        <dbReference type="EMBL" id="MBF4474114.1"/>
    </source>
</evidence>
<evidence type="ECO:0000256" key="5">
    <source>
        <dbReference type="ARBA" id="ARBA00022723"/>
    </source>
</evidence>
<dbReference type="InterPro" id="IPR011950">
    <property type="entry name" value="HAD-SF_hydro_IA_CTE7"/>
</dbReference>
<dbReference type="GO" id="GO:0046872">
    <property type="term" value="F:metal ion binding"/>
    <property type="evidence" value="ECO:0007669"/>
    <property type="project" value="UniProtKB-KW"/>
</dbReference>
<dbReference type="SUPFAM" id="SSF56784">
    <property type="entry name" value="HAD-like"/>
    <property type="match status" value="1"/>
</dbReference>
<dbReference type="GeneID" id="26738925"/>
<keyword evidence="6 9" id="KW-0378">Hydrolase</keyword>
<comment type="function">
    <text evidence="2">Catalyzes the dephosphorylation of D,L-glyceraldehyde 3-phosphate in vitro.</text>
</comment>
<name>A0A090I5E2_METFO</name>
<dbReference type="STRING" id="2162.BRM9_1640"/>
<proteinExistence type="inferred from homology"/>
<dbReference type="AlphaFoldDB" id="A0A090I5E2"/>
<dbReference type="SFLD" id="SFLDG01129">
    <property type="entry name" value="C1.5:_HAD__Beta-PGM__Phosphata"/>
    <property type="match status" value="1"/>
</dbReference>
<dbReference type="PANTHER" id="PTHR46470:SF2">
    <property type="entry name" value="GLYCERALDEHYDE 3-PHOSPHATE PHOSPHATASE"/>
    <property type="match status" value="1"/>
</dbReference>
<evidence type="ECO:0000313" key="12">
    <source>
        <dbReference type="Proteomes" id="UP000062768"/>
    </source>
</evidence>
<dbReference type="RefSeq" id="WP_048073655.1">
    <property type="nucleotide sequence ID" value="NZ_CALCVY010000056.1"/>
</dbReference>
<keyword evidence="7" id="KW-0460">Magnesium</keyword>
<accession>A0A090I5E2</accession>
<dbReference type="KEGG" id="mfc:BRM9_1640"/>
<keyword evidence="5" id="KW-0479">Metal-binding</keyword>
<dbReference type="Proteomes" id="UP000606900">
    <property type="component" value="Unassembled WGS sequence"/>
</dbReference>
<evidence type="ECO:0000256" key="2">
    <source>
        <dbReference type="ARBA" id="ARBA00003513"/>
    </source>
</evidence>
<sequence>MIKAVFFDIDDTLYDTSGFAKRARKAALQAMIDAGLPLSQQEAYLHLRKIIKEKGSNYDKHFNILTKRVMGEEKPLLIALGMITYHNVKFALLRLFPDTMSTLIYLKKRDYQLGAISNGLTIKQWEKLIRLGLHHFFDDVITSQEANSEKPDQKIFQLALERMGCQAEESVMVGNKFNEDIIGATSVGMSAILVNSQLTEEEKEFIDREGLKVEVVSDISQVQKLL</sequence>
<comment type="similarity">
    <text evidence="3">Belongs to the HAD-like hydrolase superfamily.</text>
</comment>